<organism evidence="6 7">
    <name type="scientific">Streptoalloteichus hindustanus</name>
    <dbReference type="NCBI Taxonomy" id="2017"/>
    <lineage>
        <taxon>Bacteria</taxon>
        <taxon>Bacillati</taxon>
        <taxon>Actinomycetota</taxon>
        <taxon>Actinomycetes</taxon>
        <taxon>Pseudonocardiales</taxon>
        <taxon>Pseudonocardiaceae</taxon>
        <taxon>Streptoalloteichus</taxon>
    </lineage>
</organism>
<gene>
    <name evidence="6" type="ORF">SAMN05444320_101484</name>
</gene>
<evidence type="ECO:0000256" key="2">
    <source>
        <dbReference type="ARBA" id="ARBA00023125"/>
    </source>
</evidence>
<reference evidence="6 7" key="1">
    <citation type="submission" date="2016-11" db="EMBL/GenBank/DDBJ databases">
        <authorList>
            <person name="Jaros S."/>
            <person name="Januszkiewicz K."/>
            <person name="Wedrychowicz H."/>
        </authorList>
    </citation>
    <scope>NUCLEOTIDE SEQUENCE [LARGE SCALE GENOMIC DNA]</scope>
    <source>
        <strain evidence="6 7">DSM 44523</strain>
    </source>
</reference>
<keyword evidence="2 6" id="KW-0238">DNA-binding</keyword>
<keyword evidence="7" id="KW-1185">Reference proteome</keyword>
<evidence type="ECO:0000256" key="3">
    <source>
        <dbReference type="ARBA" id="ARBA00023163"/>
    </source>
</evidence>
<keyword evidence="1" id="KW-0805">Transcription regulation</keyword>
<evidence type="ECO:0000259" key="5">
    <source>
        <dbReference type="PROSITE" id="PS01124"/>
    </source>
</evidence>
<dbReference type="PROSITE" id="PS01124">
    <property type="entry name" value="HTH_ARAC_FAMILY_2"/>
    <property type="match status" value="1"/>
</dbReference>
<dbReference type="GO" id="GO:0043565">
    <property type="term" value="F:sequence-specific DNA binding"/>
    <property type="evidence" value="ECO:0007669"/>
    <property type="project" value="InterPro"/>
</dbReference>
<evidence type="ECO:0000256" key="4">
    <source>
        <dbReference type="SAM" id="MobiDB-lite"/>
    </source>
</evidence>
<proteinExistence type="predicted"/>
<dbReference type="Gene3D" id="1.10.10.60">
    <property type="entry name" value="Homeodomain-like"/>
    <property type="match status" value="1"/>
</dbReference>
<accession>A0A1M4UMS6</accession>
<dbReference type="SMART" id="SM00342">
    <property type="entry name" value="HTH_ARAC"/>
    <property type="match status" value="1"/>
</dbReference>
<feature type="region of interest" description="Disordered" evidence="4">
    <location>
        <begin position="186"/>
        <end position="205"/>
    </location>
</feature>
<sequence length="205" mass="22182">MFRETGPAEVPGHSHPVWKLVLPERGGGLLVPPGLRHSCAASSAFTAVFVDPWCTGMPPGGRVSHVDARSVRRLLDALGEDMDLVALRGELSTVLGPAPTVDPRIAHALRECGRADRLDGLAARVGLSPSRLRALAREAAGIPLSRLRQWRRLRWAVRLLPHKPTAEVAALAGFADQAHLTRTARRLVGRTPGSLRPQRPQSPCR</sequence>
<dbReference type="SUPFAM" id="SSF46689">
    <property type="entry name" value="Homeodomain-like"/>
    <property type="match status" value="1"/>
</dbReference>
<dbReference type="AlphaFoldDB" id="A0A1M4UMS6"/>
<dbReference type="Pfam" id="PF12833">
    <property type="entry name" value="HTH_18"/>
    <property type="match status" value="1"/>
</dbReference>
<feature type="domain" description="HTH araC/xylS-type" evidence="5">
    <location>
        <begin position="117"/>
        <end position="198"/>
    </location>
</feature>
<dbReference type="EMBL" id="FQVN01000001">
    <property type="protein sequence ID" value="SHE57965.1"/>
    <property type="molecule type" value="Genomic_DNA"/>
</dbReference>
<evidence type="ECO:0000256" key="1">
    <source>
        <dbReference type="ARBA" id="ARBA00023015"/>
    </source>
</evidence>
<dbReference type="STRING" id="2017.SAMN05444320_101484"/>
<evidence type="ECO:0000313" key="6">
    <source>
        <dbReference type="EMBL" id="SHE57965.1"/>
    </source>
</evidence>
<dbReference type="InterPro" id="IPR018060">
    <property type="entry name" value="HTH_AraC"/>
</dbReference>
<dbReference type="InterPro" id="IPR009057">
    <property type="entry name" value="Homeodomain-like_sf"/>
</dbReference>
<dbReference type="InterPro" id="IPR050204">
    <property type="entry name" value="AraC_XylS_family_regulators"/>
</dbReference>
<keyword evidence="3" id="KW-0804">Transcription</keyword>
<dbReference type="RefSeq" id="WP_234995491.1">
    <property type="nucleotide sequence ID" value="NZ_FQVN01000001.1"/>
</dbReference>
<name>A0A1M4UMS6_STRHI</name>
<dbReference type="PANTHER" id="PTHR46796">
    <property type="entry name" value="HTH-TYPE TRANSCRIPTIONAL ACTIVATOR RHAS-RELATED"/>
    <property type="match status" value="1"/>
</dbReference>
<dbReference type="GO" id="GO:0003700">
    <property type="term" value="F:DNA-binding transcription factor activity"/>
    <property type="evidence" value="ECO:0007669"/>
    <property type="project" value="InterPro"/>
</dbReference>
<evidence type="ECO:0000313" key="7">
    <source>
        <dbReference type="Proteomes" id="UP000184501"/>
    </source>
</evidence>
<protein>
    <submittedName>
        <fullName evidence="6">AraC-type DNA-binding protein</fullName>
    </submittedName>
</protein>
<dbReference type="Proteomes" id="UP000184501">
    <property type="component" value="Unassembled WGS sequence"/>
</dbReference>